<sequence>MNRHFDFISDIHGCAHEMSEMLSVLGYDHNQNYTHPGGRHLVIVGDITDRGPNSIDVIRITDQMVKSGNALYLPGNHCDKLYRWFLGRPVQVGHGLEKTIQEWEALFPGEQQEVKQKFMDLFEQAPLYQLFDDGNVLAAHGGMKEELIGRTDRKTRNVVLYGPTKLNARREPERIDWAPSYCGRSFIIYGHTPVWEARLVGRTLNIDTGCSFGHKLTAYRYPEHEFVEIPSTLPLQPDHLNTFSR</sequence>
<reference evidence="2 3" key="1">
    <citation type="submission" date="2016-10" db="EMBL/GenBank/DDBJ databases">
        <authorList>
            <person name="de Groot N.N."/>
        </authorList>
    </citation>
    <scope>NUCLEOTIDE SEQUENCE [LARGE SCALE GENOMIC DNA]</scope>
    <source>
        <strain evidence="2 3">DSM 23126</strain>
    </source>
</reference>
<dbReference type="SUPFAM" id="SSF56300">
    <property type="entry name" value="Metallo-dependent phosphatases"/>
    <property type="match status" value="1"/>
</dbReference>
<dbReference type="InterPro" id="IPR004843">
    <property type="entry name" value="Calcineurin-like_PHP"/>
</dbReference>
<dbReference type="GO" id="GO:0005737">
    <property type="term" value="C:cytoplasm"/>
    <property type="evidence" value="ECO:0007669"/>
    <property type="project" value="TreeGrafter"/>
</dbReference>
<evidence type="ECO:0000313" key="3">
    <source>
        <dbReference type="Proteomes" id="UP000199488"/>
    </source>
</evidence>
<accession>A0A1H2VBY1</accession>
<gene>
    <name evidence="2" type="ORF">SAMN05421781_2004</name>
</gene>
<name>A0A1H2VBY1_9BACI</name>
<dbReference type="Pfam" id="PF00149">
    <property type="entry name" value="Metallophos"/>
    <property type="match status" value="1"/>
</dbReference>
<organism evidence="2 3">
    <name type="scientific">Marinococcus luteus</name>
    <dbReference type="NCBI Taxonomy" id="1122204"/>
    <lineage>
        <taxon>Bacteria</taxon>
        <taxon>Bacillati</taxon>
        <taxon>Bacillota</taxon>
        <taxon>Bacilli</taxon>
        <taxon>Bacillales</taxon>
        <taxon>Bacillaceae</taxon>
        <taxon>Marinococcus</taxon>
    </lineage>
</organism>
<dbReference type="Proteomes" id="UP000199488">
    <property type="component" value="Unassembled WGS sequence"/>
</dbReference>
<dbReference type="RefSeq" id="WP_281241108.1">
    <property type="nucleotide sequence ID" value="NZ_FNNC01000004.1"/>
</dbReference>
<dbReference type="Gene3D" id="3.60.21.10">
    <property type="match status" value="1"/>
</dbReference>
<dbReference type="EMBL" id="FNNC01000004">
    <property type="protein sequence ID" value="SDW65434.1"/>
    <property type="molecule type" value="Genomic_DNA"/>
</dbReference>
<dbReference type="STRING" id="1122204.SAMN05421781_2004"/>
<dbReference type="InterPro" id="IPR050126">
    <property type="entry name" value="Ap4A_hydrolase"/>
</dbReference>
<dbReference type="InterPro" id="IPR029052">
    <property type="entry name" value="Metallo-depent_PP-like"/>
</dbReference>
<dbReference type="InterPro" id="IPR041780">
    <property type="entry name" value="MPP_PrpE-like"/>
</dbReference>
<evidence type="ECO:0000259" key="1">
    <source>
        <dbReference type="Pfam" id="PF00149"/>
    </source>
</evidence>
<feature type="domain" description="Calcineurin-like phosphoesterase" evidence="1">
    <location>
        <begin position="5"/>
        <end position="194"/>
    </location>
</feature>
<protein>
    <submittedName>
        <fullName evidence="2">Protein phosphatase</fullName>
    </submittedName>
</protein>
<keyword evidence="3" id="KW-1185">Reference proteome</keyword>
<dbReference type="GO" id="GO:0016791">
    <property type="term" value="F:phosphatase activity"/>
    <property type="evidence" value="ECO:0007669"/>
    <property type="project" value="TreeGrafter"/>
</dbReference>
<dbReference type="CDD" id="cd07423">
    <property type="entry name" value="MPP_Prp_like"/>
    <property type="match status" value="1"/>
</dbReference>
<dbReference type="PANTHER" id="PTHR42850:SF7">
    <property type="entry name" value="BIS(5'-NUCLEOSYL)-TETRAPHOSPHATASE PRPE [ASYMMETRICAL]"/>
    <property type="match status" value="1"/>
</dbReference>
<dbReference type="PANTHER" id="PTHR42850">
    <property type="entry name" value="METALLOPHOSPHOESTERASE"/>
    <property type="match status" value="1"/>
</dbReference>
<dbReference type="AlphaFoldDB" id="A0A1H2VBY1"/>
<evidence type="ECO:0000313" key="2">
    <source>
        <dbReference type="EMBL" id="SDW65434.1"/>
    </source>
</evidence>
<proteinExistence type="predicted"/>